<dbReference type="InterPro" id="IPR011766">
    <property type="entry name" value="TPP_enzyme_TPP-bd"/>
</dbReference>
<evidence type="ECO:0000256" key="1">
    <source>
        <dbReference type="ARBA" id="ARBA00001964"/>
    </source>
</evidence>
<dbReference type="GO" id="GO:0003984">
    <property type="term" value="F:acetolactate synthase activity"/>
    <property type="evidence" value="ECO:0007669"/>
    <property type="project" value="TreeGrafter"/>
</dbReference>
<dbReference type="GO" id="GO:0050660">
    <property type="term" value="F:flavin adenine dinucleotide binding"/>
    <property type="evidence" value="ECO:0007669"/>
    <property type="project" value="TreeGrafter"/>
</dbReference>
<organism evidence="8 9">
    <name type="scientific">Singulisphaera acidiphila (strain ATCC BAA-1392 / DSM 18658 / VKM B-2454 / MOB10)</name>
    <dbReference type="NCBI Taxonomy" id="886293"/>
    <lineage>
        <taxon>Bacteria</taxon>
        <taxon>Pseudomonadati</taxon>
        <taxon>Planctomycetota</taxon>
        <taxon>Planctomycetia</taxon>
        <taxon>Isosphaerales</taxon>
        <taxon>Isosphaeraceae</taxon>
        <taxon>Singulisphaera</taxon>
    </lineage>
</organism>
<dbReference type="InterPro" id="IPR006311">
    <property type="entry name" value="TAT_signal"/>
</dbReference>
<evidence type="ECO:0000313" key="9">
    <source>
        <dbReference type="Proteomes" id="UP000010798"/>
    </source>
</evidence>
<dbReference type="GO" id="GO:0016874">
    <property type="term" value="F:ligase activity"/>
    <property type="evidence" value="ECO:0007669"/>
    <property type="project" value="UniProtKB-KW"/>
</dbReference>
<dbReference type="GO" id="GO:0000287">
    <property type="term" value="F:magnesium ion binding"/>
    <property type="evidence" value="ECO:0007669"/>
    <property type="project" value="InterPro"/>
</dbReference>
<dbReference type="GO" id="GO:0030976">
    <property type="term" value="F:thiamine pyrophosphate binding"/>
    <property type="evidence" value="ECO:0007669"/>
    <property type="project" value="InterPro"/>
</dbReference>
<dbReference type="AlphaFoldDB" id="L0DBG5"/>
<dbReference type="CDD" id="cd00568">
    <property type="entry name" value="TPP_enzymes"/>
    <property type="match status" value="1"/>
</dbReference>
<gene>
    <name evidence="8" type="ordered locus">Sinac_2269</name>
</gene>
<dbReference type="Pfam" id="PF00205">
    <property type="entry name" value="TPP_enzyme_M"/>
    <property type="match status" value="1"/>
</dbReference>
<keyword evidence="3 4" id="KW-0786">Thiamine pyrophosphate</keyword>
<evidence type="ECO:0000259" key="6">
    <source>
        <dbReference type="Pfam" id="PF02775"/>
    </source>
</evidence>
<dbReference type="Gene3D" id="3.40.50.1220">
    <property type="entry name" value="TPP-binding domain"/>
    <property type="match status" value="1"/>
</dbReference>
<dbReference type="SUPFAM" id="SSF52518">
    <property type="entry name" value="Thiamin diphosphate-binding fold (THDP-binding)"/>
    <property type="match status" value="2"/>
</dbReference>
<reference evidence="8 9" key="1">
    <citation type="submission" date="2012-02" db="EMBL/GenBank/DDBJ databases">
        <title>Complete sequence of chromosome of Singulisphaera acidiphila DSM 18658.</title>
        <authorList>
            <consortium name="US DOE Joint Genome Institute (JGI-PGF)"/>
            <person name="Lucas S."/>
            <person name="Copeland A."/>
            <person name="Lapidus A."/>
            <person name="Glavina del Rio T."/>
            <person name="Dalin E."/>
            <person name="Tice H."/>
            <person name="Bruce D."/>
            <person name="Goodwin L."/>
            <person name="Pitluck S."/>
            <person name="Peters L."/>
            <person name="Ovchinnikova G."/>
            <person name="Chertkov O."/>
            <person name="Kyrpides N."/>
            <person name="Mavromatis K."/>
            <person name="Ivanova N."/>
            <person name="Brettin T."/>
            <person name="Detter J.C."/>
            <person name="Han C."/>
            <person name="Larimer F."/>
            <person name="Land M."/>
            <person name="Hauser L."/>
            <person name="Markowitz V."/>
            <person name="Cheng J.-F."/>
            <person name="Hugenholtz P."/>
            <person name="Woyke T."/>
            <person name="Wu D."/>
            <person name="Tindall B."/>
            <person name="Pomrenke H."/>
            <person name="Brambilla E."/>
            <person name="Klenk H.-P."/>
            <person name="Eisen J.A."/>
        </authorList>
    </citation>
    <scope>NUCLEOTIDE SEQUENCE [LARGE SCALE GENOMIC DNA]</scope>
    <source>
        <strain evidence="9">ATCC BAA-1392 / DSM 18658 / VKM B-2454 / MOB10</strain>
    </source>
</reference>
<dbReference type="KEGG" id="saci:Sinac_2269"/>
<dbReference type="InterPro" id="IPR012000">
    <property type="entry name" value="Thiamin_PyroP_enz_cen_dom"/>
</dbReference>
<sequence length="621" mass="66637">MALNLSRREALGVLGAIGAATASSAPTPAAAGLVEVGRYVKRQGVHGRMTGAQAAAAALQCEGVQCVFGIPGAQSNEFWDALKARRVPYLLVTNESSASVMADAAARVTGQPGVFNVVPGPGLTNAMTGIGEALLDSVPIVGIITDVIQGPDAPLGQVHSLPNSALLRPLVKALIEVRHQAEIPGAIYQAFEIARSGEPGPVGIMVSFPFFNEVWDYDQPPPPPRPLPFDENAYRQVLGQLSNRSRRIGIYAGLGCMDASPALIAVAEMLQAPVATSVSGKGCIPDNHPLAVGWGYGKQGTRTAEKTFKDVDLVLAVGVRYSEVSTANYAIPPHNVIHVDANPNNLGKNVPTCVKLCADSQLFFDRLLADASLVQRPPSPPLWKKIKDVRQVDHRENAFPKITCGVDPMYFLTQLRCALGPDELIFVDVTASTHWASEAISVQGPRRYFTPTNNQSMGWAIPAAIGAQRVRPDRQVVSVTGDGCFLMSAMELSTAARACLPVKFFVLDDGAYHYMQMLQEPVYRRTTATEIARLDYGAFARGVGLGYNEIAQNPDVGPGIGRALATPGPLLTRVLISYEGREVRWLNALKSTYVSRLPTDAKVRMASRIGVRSLSRRPDDD</sequence>
<comment type="similarity">
    <text evidence="2 4">Belongs to the TPP enzyme family.</text>
</comment>
<accession>L0DBG5</accession>
<dbReference type="GO" id="GO:0005948">
    <property type="term" value="C:acetolactate synthase complex"/>
    <property type="evidence" value="ECO:0007669"/>
    <property type="project" value="TreeGrafter"/>
</dbReference>
<dbReference type="InterPro" id="IPR029061">
    <property type="entry name" value="THDP-binding"/>
</dbReference>
<evidence type="ECO:0000313" key="8">
    <source>
        <dbReference type="EMBL" id="AGA26587.1"/>
    </source>
</evidence>
<name>L0DBG5_SINAD</name>
<dbReference type="InterPro" id="IPR012001">
    <property type="entry name" value="Thiamin_PyroP_enz_TPP-bd_dom"/>
</dbReference>
<dbReference type="GO" id="GO:0009097">
    <property type="term" value="P:isoleucine biosynthetic process"/>
    <property type="evidence" value="ECO:0007669"/>
    <property type="project" value="TreeGrafter"/>
</dbReference>
<dbReference type="OrthoDB" id="9785953at2"/>
<dbReference type="Pfam" id="PF02776">
    <property type="entry name" value="TPP_enzyme_N"/>
    <property type="match status" value="1"/>
</dbReference>
<dbReference type="InterPro" id="IPR000399">
    <property type="entry name" value="TPP-bd_CS"/>
</dbReference>
<dbReference type="PANTHER" id="PTHR18968">
    <property type="entry name" value="THIAMINE PYROPHOSPHATE ENZYMES"/>
    <property type="match status" value="1"/>
</dbReference>
<dbReference type="HOGENOM" id="CLU_013748_3_2_0"/>
<keyword evidence="9" id="KW-1185">Reference proteome</keyword>
<feature type="domain" description="Thiamine pyrophosphate enzyme N-terminal TPP-binding" evidence="7">
    <location>
        <begin position="49"/>
        <end position="146"/>
    </location>
</feature>
<comment type="cofactor">
    <cofactor evidence="1">
        <name>thiamine diphosphate</name>
        <dbReference type="ChEBI" id="CHEBI:58937"/>
    </cofactor>
</comment>
<dbReference type="GO" id="GO:0009099">
    <property type="term" value="P:L-valine biosynthetic process"/>
    <property type="evidence" value="ECO:0007669"/>
    <property type="project" value="TreeGrafter"/>
</dbReference>
<dbReference type="PROSITE" id="PS00187">
    <property type="entry name" value="TPP_ENZYMES"/>
    <property type="match status" value="1"/>
</dbReference>
<dbReference type="Proteomes" id="UP000010798">
    <property type="component" value="Chromosome"/>
</dbReference>
<dbReference type="Pfam" id="PF02775">
    <property type="entry name" value="TPP_enzyme_C"/>
    <property type="match status" value="1"/>
</dbReference>
<evidence type="ECO:0000256" key="4">
    <source>
        <dbReference type="RuleBase" id="RU362132"/>
    </source>
</evidence>
<dbReference type="PROSITE" id="PS51318">
    <property type="entry name" value="TAT"/>
    <property type="match status" value="1"/>
</dbReference>
<protein>
    <submittedName>
        <fullName evidence="8">Thiamine pyrophosphate-dependent enzyme, possible carboligase or decarboxylase</fullName>
    </submittedName>
</protein>
<evidence type="ECO:0000256" key="2">
    <source>
        <dbReference type="ARBA" id="ARBA00007812"/>
    </source>
</evidence>
<dbReference type="InterPro" id="IPR045229">
    <property type="entry name" value="TPP_enz"/>
</dbReference>
<dbReference type="RefSeq" id="WP_015245743.1">
    <property type="nucleotide sequence ID" value="NC_019892.1"/>
</dbReference>
<dbReference type="Gene3D" id="3.40.50.970">
    <property type="match status" value="2"/>
</dbReference>
<keyword evidence="8" id="KW-0436">Ligase</keyword>
<dbReference type="CDD" id="cd07035">
    <property type="entry name" value="TPP_PYR_POX_like"/>
    <property type="match status" value="1"/>
</dbReference>
<dbReference type="eggNOG" id="COG0028">
    <property type="taxonomic scope" value="Bacteria"/>
</dbReference>
<evidence type="ECO:0000259" key="7">
    <source>
        <dbReference type="Pfam" id="PF02776"/>
    </source>
</evidence>
<feature type="domain" description="Thiamine pyrophosphate enzyme TPP-binding" evidence="6">
    <location>
        <begin position="428"/>
        <end position="571"/>
    </location>
</feature>
<evidence type="ECO:0000256" key="3">
    <source>
        <dbReference type="ARBA" id="ARBA00023052"/>
    </source>
</evidence>
<evidence type="ECO:0000259" key="5">
    <source>
        <dbReference type="Pfam" id="PF00205"/>
    </source>
</evidence>
<dbReference type="PANTHER" id="PTHR18968:SF13">
    <property type="entry name" value="ACETOLACTATE SYNTHASE CATALYTIC SUBUNIT, MITOCHONDRIAL"/>
    <property type="match status" value="1"/>
</dbReference>
<dbReference type="STRING" id="886293.Sinac_2269"/>
<dbReference type="SUPFAM" id="SSF52467">
    <property type="entry name" value="DHS-like NAD/FAD-binding domain"/>
    <property type="match status" value="1"/>
</dbReference>
<proteinExistence type="inferred from homology"/>
<dbReference type="EMBL" id="CP003364">
    <property type="protein sequence ID" value="AGA26587.1"/>
    <property type="molecule type" value="Genomic_DNA"/>
</dbReference>
<dbReference type="InterPro" id="IPR029035">
    <property type="entry name" value="DHS-like_NAD/FAD-binding_dom"/>
</dbReference>
<feature type="domain" description="Thiamine pyrophosphate enzyme central" evidence="5">
    <location>
        <begin position="243"/>
        <end position="367"/>
    </location>
</feature>